<evidence type="ECO:0000313" key="2">
    <source>
        <dbReference type="Proteomes" id="UP000304148"/>
    </source>
</evidence>
<dbReference type="AlphaFoldDB" id="A0A383RD41"/>
<evidence type="ECO:0000313" key="1">
    <source>
        <dbReference type="EMBL" id="SYX84890.1"/>
    </source>
</evidence>
<name>A0A383RD41_PAEAL</name>
<reference evidence="2" key="1">
    <citation type="submission" date="2018-08" db="EMBL/GenBank/DDBJ databases">
        <authorList>
            <person name="Chevrot R."/>
        </authorList>
    </citation>
    <scope>NUCLEOTIDE SEQUENCE [LARGE SCALE GENOMIC DNA]</scope>
</reference>
<dbReference type="Proteomes" id="UP000304148">
    <property type="component" value="Chromosome"/>
</dbReference>
<proteinExistence type="predicted"/>
<dbReference type="RefSeq" id="WP_138186681.1">
    <property type="nucleotide sequence ID" value="NZ_LS992241.1"/>
</dbReference>
<dbReference type="EMBL" id="LS992241">
    <property type="protein sequence ID" value="SYX84890.1"/>
    <property type="molecule type" value="Genomic_DNA"/>
</dbReference>
<gene>
    <name evidence="1" type="ORF">PBLR_13312</name>
</gene>
<protein>
    <submittedName>
        <fullName evidence="1">Uncharacterized protein</fullName>
    </submittedName>
</protein>
<sequence>MASTIHYQLKQLEGSTALYAYGTEASEKKGLFEVDFVEYERMCQEGQVPSIENTVHLIRKSEHDPNFYGGIRVFFHLYKHYLQYGAYAKEYGQMA</sequence>
<organism evidence="1 2">
    <name type="scientific">Paenibacillus alvei</name>
    <name type="common">Bacillus alvei</name>
    <dbReference type="NCBI Taxonomy" id="44250"/>
    <lineage>
        <taxon>Bacteria</taxon>
        <taxon>Bacillati</taxon>
        <taxon>Bacillota</taxon>
        <taxon>Bacilli</taxon>
        <taxon>Bacillales</taxon>
        <taxon>Paenibacillaceae</taxon>
        <taxon>Paenibacillus</taxon>
    </lineage>
</organism>
<accession>A0A383RD41</accession>